<keyword evidence="4 6" id="KW-0067">ATP-binding</keyword>
<dbReference type="RefSeq" id="WP_203807928.1">
    <property type="nucleotide sequence ID" value="NZ_BAAAQE010000074.1"/>
</dbReference>
<evidence type="ECO:0000256" key="4">
    <source>
        <dbReference type="ARBA" id="ARBA00022840"/>
    </source>
</evidence>
<keyword evidence="7" id="KW-1185">Reference proteome</keyword>
<sequence length="476" mass="50752">MSDVRLRGFGWRHAGRRAWAVRGLDLDIRHGERVLLLGPSGAGKSTLLGALAGLLPEDSGESEGTIEIDGLDPRKARDRVGIVFQDPQTQLVMARSGDDVAFGLENRGIPAADIWPRVSDVLDRVGFPYPINRPTAALSGGEAQRLALAGVLALRPGLLLLDEPTANLDPPGADLIRSAVARALDPTTTLIIVEHRVAEVLSLVDRVVVLEPGGGVRADGDPEMIFTAYGDKLAAEGVWVPGFDFPTVPSSRSTTDLLVRAEQAAVATRLAPVSIHAAAGEIVAVTGPNGAGKSTLALLLGGLLAPTSGRITAFDDKRPPHRWRAATLAARIGSVFQNPEHQFVTGRVADELALGPRRIGRSPAEITRIVDDLLQRLRLDRLAEANPYTLSGGEARRLSVATALATAPRLLVLDEPTFGQDRRTWSELADLLAALRDEGHGIIAVTHDETFVRTLADRTFPLGVPAPAPLPRRSRP</sequence>
<name>A0ABQ3XQL1_9ACTN</name>
<dbReference type="InterPro" id="IPR003439">
    <property type="entry name" value="ABC_transporter-like_ATP-bd"/>
</dbReference>
<dbReference type="PANTHER" id="PTHR43553">
    <property type="entry name" value="HEAVY METAL TRANSPORTER"/>
    <property type="match status" value="1"/>
</dbReference>
<evidence type="ECO:0000256" key="3">
    <source>
        <dbReference type="ARBA" id="ARBA00022741"/>
    </source>
</evidence>
<comment type="similarity">
    <text evidence="1">Belongs to the ABC transporter superfamily.</text>
</comment>
<evidence type="ECO:0000313" key="6">
    <source>
        <dbReference type="EMBL" id="GID60690.1"/>
    </source>
</evidence>
<dbReference type="GO" id="GO:0005524">
    <property type="term" value="F:ATP binding"/>
    <property type="evidence" value="ECO:0007669"/>
    <property type="project" value="UniProtKB-KW"/>
</dbReference>
<keyword evidence="3" id="KW-0547">Nucleotide-binding</keyword>
<evidence type="ECO:0000313" key="7">
    <source>
        <dbReference type="Proteomes" id="UP000612282"/>
    </source>
</evidence>
<dbReference type="PROSITE" id="PS00211">
    <property type="entry name" value="ABC_TRANSPORTER_1"/>
    <property type="match status" value="2"/>
</dbReference>
<dbReference type="InterPro" id="IPR017871">
    <property type="entry name" value="ABC_transporter-like_CS"/>
</dbReference>
<protein>
    <submittedName>
        <fullName evidence="6">ABC transporter ATP-binding protein</fullName>
    </submittedName>
</protein>
<evidence type="ECO:0000256" key="1">
    <source>
        <dbReference type="ARBA" id="ARBA00005417"/>
    </source>
</evidence>
<reference evidence="6 7" key="1">
    <citation type="submission" date="2021-01" db="EMBL/GenBank/DDBJ databases">
        <title>Whole genome shotgun sequence of Actinoplanes couchii NBRC 106145.</title>
        <authorList>
            <person name="Komaki H."/>
            <person name="Tamura T."/>
        </authorList>
    </citation>
    <scope>NUCLEOTIDE SEQUENCE [LARGE SCALE GENOMIC DNA]</scope>
    <source>
        <strain evidence="6 7">NBRC 106145</strain>
    </source>
</reference>
<dbReference type="SMART" id="SM00382">
    <property type="entry name" value="AAA"/>
    <property type="match status" value="2"/>
</dbReference>
<dbReference type="CDD" id="cd03225">
    <property type="entry name" value="ABC_cobalt_CbiO_domain1"/>
    <property type="match status" value="2"/>
</dbReference>
<dbReference type="EMBL" id="BOMG01000111">
    <property type="protein sequence ID" value="GID60690.1"/>
    <property type="molecule type" value="Genomic_DNA"/>
</dbReference>
<dbReference type="Proteomes" id="UP000612282">
    <property type="component" value="Unassembled WGS sequence"/>
</dbReference>
<dbReference type="InterPro" id="IPR050095">
    <property type="entry name" value="ECF_ABC_transporter_ATP-bd"/>
</dbReference>
<comment type="caution">
    <text evidence="6">The sequence shown here is derived from an EMBL/GenBank/DDBJ whole genome shotgun (WGS) entry which is preliminary data.</text>
</comment>
<feature type="domain" description="ABC transporter" evidence="5">
    <location>
        <begin position="252"/>
        <end position="476"/>
    </location>
</feature>
<feature type="domain" description="ABC transporter" evidence="5">
    <location>
        <begin position="4"/>
        <end position="237"/>
    </location>
</feature>
<evidence type="ECO:0000259" key="5">
    <source>
        <dbReference type="PROSITE" id="PS50893"/>
    </source>
</evidence>
<gene>
    <name evidence="6" type="ORF">Aco03nite_090940</name>
</gene>
<organism evidence="6 7">
    <name type="scientific">Actinoplanes couchii</name>
    <dbReference type="NCBI Taxonomy" id="403638"/>
    <lineage>
        <taxon>Bacteria</taxon>
        <taxon>Bacillati</taxon>
        <taxon>Actinomycetota</taxon>
        <taxon>Actinomycetes</taxon>
        <taxon>Micromonosporales</taxon>
        <taxon>Micromonosporaceae</taxon>
        <taxon>Actinoplanes</taxon>
    </lineage>
</organism>
<proteinExistence type="inferred from homology"/>
<accession>A0ABQ3XQL1</accession>
<dbReference type="SUPFAM" id="SSF52540">
    <property type="entry name" value="P-loop containing nucleoside triphosphate hydrolases"/>
    <property type="match status" value="2"/>
</dbReference>
<dbReference type="Pfam" id="PF00005">
    <property type="entry name" value="ABC_tran"/>
    <property type="match status" value="2"/>
</dbReference>
<dbReference type="InterPro" id="IPR027417">
    <property type="entry name" value="P-loop_NTPase"/>
</dbReference>
<evidence type="ECO:0000256" key="2">
    <source>
        <dbReference type="ARBA" id="ARBA00022448"/>
    </source>
</evidence>
<keyword evidence="2" id="KW-0813">Transport</keyword>
<dbReference type="InterPro" id="IPR003593">
    <property type="entry name" value="AAA+_ATPase"/>
</dbReference>
<dbReference type="InterPro" id="IPR015856">
    <property type="entry name" value="ABC_transpr_CbiO/EcfA_su"/>
</dbReference>
<dbReference type="Gene3D" id="3.40.50.300">
    <property type="entry name" value="P-loop containing nucleotide triphosphate hydrolases"/>
    <property type="match status" value="2"/>
</dbReference>
<dbReference type="PROSITE" id="PS50893">
    <property type="entry name" value="ABC_TRANSPORTER_2"/>
    <property type="match status" value="2"/>
</dbReference>